<evidence type="ECO:0000313" key="2">
    <source>
        <dbReference type="EMBL" id="CZR67677.1"/>
    </source>
</evidence>
<dbReference type="EMBL" id="FJOG01000046">
    <property type="protein sequence ID" value="CZR67677.1"/>
    <property type="molecule type" value="Genomic_DNA"/>
</dbReference>
<dbReference type="OrthoDB" id="4508730at2759"/>
<sequence length="288" mass="33106">MAGKAKRKALAIARSQAKSARVEKPRQKARPVPAWFKALDPVYSYSGSFHSHDDYDQDPKEKLKERKKQEKLERKLMEKEKREEMAIDISKEKEVNAAWEAFEKDKEKGITLPLESLVDKRFTIYCKDFVELCTYCTRARKRLDFEIIDPDTCRPIHPPTPPTPGEATCQAPDFTIGKPIDAQIYLDSAVGCQFQLPPDALPTHASSEPMSVTGYESLKIIFFSNQYLKVFIPRSLMESCGGSQYMNYSRAPEVFAFVGILRDEEEKKERERMLNSSIYRSSSDDDFY</sequence>
<proteinExistence type="predicted"/>
<organism evidence="2 3">
    <name type="scientific">Phialocephala subalpina</name>
    <dbReference type="NCBI Taxonomy" id="576137"/>
    <lineage>
        <taxon>Eukaryota</taxon>
        <taxon>Fungi</taxon>
        <taxon>Dikarya</taxon>
        <taxon>Ascomycota</taxon>
        <taxon>Pezizomycotina</taxon>
        <taxon>Leotiomycetes</taxon>
        <taxon>Helotiales</taxon>
        <taxon>Mollisiaceae</taxon>
        <taxon>Phialocephala</taxon>
        <taxon>Phialocephala fortinii species complex</taxon>
    </lineage>
</organism>
<evidence type="ECO:0000256" key="1">
    <source>
        <dbReference type="SAM" id="MobiDB-lite"/>
    </source>
</evidence>
<accession>A0A1L7XRW9</accession>
<protein>
    <submittedName>
        <fullName evidence="2">Uncharacterized protein</fullName>
    </submittedName>
</protein>
<dbReference type="AlphaFoldDB" id="A0A1L7XRW9"/>
<dbReference type="Proteomes" id="UP000184330">
    <property type="component" value="Unassembled WGS sequence"/>
</dbReference>
<evidence type="ECO:0000313" key="3">
    <source>
        <dbReference type="Proteomes" id="UP000184330"/>
    </source>
</evidence>
<reference evidence="2 3" key="1">
    <citation type="submission" date="2016-03" db="EMBL/GenBank/DDBJ databases">
        <authorList>
            <person name="Ploux O."/>
        </authorList>
    </citation>
    <scope>NUCLEOTIDE SEQUENCE [LARGE SCALE GENOMIC DNA]</scope>
    <source>
        <strain evidence="2 3">UAMH 11012</strain>
    </source>
</reference>
<gene>
    <name evidence="2" type="ORF">PAC_17576</name>
</gene>
<name>A0A1L7XRW9_9HELO</name>
<keyword evidence="3" id="KW-1185">Reference proteome</keyword>
<feature type="region of interest" description="Disordered" evidence="1">
    <location>
        <begin position="1"/>
        <end position="29"/>
    </location>
</feature>